<protein>
    <recommendedName>
        <fullName evidence="6">Exodeoxyribonuclease VII small subunit</fullName>
        <ecNumber evidence="6">3.1.11.6</ecNumber>
    </recommendedName>
</protein>
<dbReference type="EC" id="3.1.11.6" evidence="6"/>
<dbReference type="NCBIfam" id="NF002139">
    <property type="entry name" value="PRK00977.1-3"/>
    <property type="match status" value="1"/>
</dbReference>
<dbReference type="PANTHER" id="PTHR34137:SF1">
    <property type="entry name" value="EXODEOXYRIBONUCLEASE 7 SMALL SUBUNIT"/>
    <property type="match status" value="1"/>
</dbReference>
<sequence length="68" mass="6912">MEEVVHQLEAGGVTLEQSLALWERGEQLAHACQAFLDGARARLAAADPARPAGADAGAGASGVRDDGV</sequence>
<accession>A0ABT0K132</accession>
<evidence type="ECO:0000256" key="4">
    <source>
        <dbReference type="ARBA" id="ARBA00022801"/>
    </source>
</evidence>
<dbReference type="GO" id="GO:0008855">
    <property type="term" value="F:exodeoxyribonuclease VII activity"/>
    <property type="evidence" value="ECO:0007669"/>
    <property type="project" value="UniProtKB-EC"/>
</dbReference>
<reference evidence="8 9" key="1">
    <citation type="submission" date="2022-04" db="EMBL/GenBank/DDBJ databases">
        <title>Genome diversity in the genus Frankia.</title>
        <authorList>
            <person name="Carlos-Shanley C."/>
            <person name="Hahn D."/>
        </authorList>
    </citation>
    <scope>NUCLEOTIDE SEQUENCE [LARGE SCALE GENOMIC DNA]</scope>
    <source>
        <strain evidence="8 9">Ag45/Mut15</strain>
    </source>
</reference>
<evidence type="ECO:0000256" key="5">
    <source>
        <dbReference type="ARBA" id="ARBA00022839"/>
    </source>
</evidence>
<evidence type="ECO:0000256" key="6">
    <source>
        <dbReference type="NCBIfam" id="TIGR01280"/>
    </source>
</evidence>
<evidence type="ECO:0000256" key="3">
    <source>
        <dbReference type="ARBA" id="ARBA00022722"/>
    </source>
</evidence>
<evidence type="ECO:0000256" key="1">
    <source>
        <dbReference type="ARBA" id="ARBA00009998"/>
    </source>
</evidence>
<dbReference type="Pfam" id="PF02609">
    <property type="entry name" value="Exonuc_VII_S"/>
    <property type="match status" value="1"/>
</dbReference>
<keyword evidence="3" id="KW-0540">Nuclease</keyword>
<dbReference type="InterPro" id="IPR037004">
    <property type="entry name" value="Exonuc_VII_ssu_sf"/>
</dbReference>
<evidence type="ECO:0000256" key="2">
    <source>
        <dbReference type="ARBA" id="ARBA00022490"/>
    </source>
</evidence>
<keyword evidence="5" id="KW-0269">Exonuclease</keyword>
<evidence type="ECO:0000256" key="7">
    <source>
        <dbReference type="SAM" id="MobiDB-lite"/>
    </source>
</evidence>
<comment type="similarity">
    <text evidence="1">Belongs to the XseB family.</text>
</comment>
<dbReference type="Gene3D" id="1.10.287.1040">
    <property type="entry name" value="Exonuclease VII, small subunit"/>
    <property type="match status" value="1"/>
</dbReference>
<evidence type="ECO:0000313" key="9">
    <source>
        <dbReference type="Proteomes" id="UP001201873"/>
    </source>
</evidence>
<dbReference type="EMBL" id="JALKFT010000015">
    <property type="protein sequence ID" value="MCK9877167.1"/>
    <property type="molecule type" value="Genomic_DNA"/>
</dbReference>
<gene>
    <name evidence="8" type="ORF">MXD59_15520</name>
</gene>
<keyword evidence="4 8" id="KW-0378">Hydrolase</keyword>
<feature type="region of interest" description="Disordered" evidence="7">
    <location>
        <begin position="48"/>
        <end position="68"/>
    </location>
</feature>
<name>A0ABT0K132_9ACTN</name>
<feature type="compositionally biased region" description="Low complexity" evidence="7">
    <location>
        <begin position="48"/>
        <end position="62"/>
    </location>
</feature>
<organism evidence="8 9">
    <name type="scientific">Frankia umida</name>
    <dbReference type="NCBI Taxonomy" id="573489"/>
    <lineage>
        <taxon>Bacteria</taxon>
        <taxon>Bacillati</taxon>
        <taxon>Actinomycetota</taxon>
        <taxon>Actinomycetes</taxon>
        <taxon>Frankiales</taxon>
        <taxon>Frankiaceae</taxon>
        <taxon>Frankia</taxon>
    </lineage>
</organism>
<comment type="caution">
    <text evidence="8">The sequence shown here is derived from an EMBL/GenBank/DDBJ whole genome shotgun (WGS) entry which is preliminary data.</text>
</comment>
<dbReference type="InterPro" id="IPR003761">
    <property type="entry name" value="Exonuc_VII_S"/>
</dbReference>
<keyword evidence="2" id="KW-0963">Cytoplasm</keyword>
<dbReference type="Proteomes" id="UP001201873">
    <property type="component" value="Unassembled WGS sequence"/>
</dbReference>
<proteinExistence type="inferred from homology"/>
<keyword evidence="9" id="KW-1185">Reference proteome</keyword>
<dbReference type="PANTHER" id="PTHR34137">
    <property type="entry name" value="EXODEOXYRIBONUCLEASE 7 SMALL SUBUNIT"/>
    <property type="match status" value="1"/>
</dbReference>
<dbReference type="SUPFAM" id="SSF116842">
    <property type="entry name" value="XseB-like"/>
    <property type="match status" value="1"/>
</dbReference>
<evidence type="ECO:0000313" key="8">
    <source>
        <dbReference type="EMBL" id="MCK9877167.1"/>
    </source>
</evidence>
<dbReference type="NCBIfam" id="TIGR01280">
    <property type="entry name" value="xseB"/>
    <property type="match status" value="1"/>
</dbReference>